<keyword evidence="6" id="KW-1185">Reference proteome</keyword>
<dbReference type="GO" id="GO:0006281">
    <property type="term" value="P:DNA repair"/>
    <property type="evidence" value="ECO:0007669"/>
    <property type="project" value="TreeGrafter"/>
</dbReference>
<dbReference type="InterPro" id="IPR038718">
    <property type="entry name" value="SNF2-like_sf"/>
</dbReference>
<accession>A0A392Q214</accession>
<dbReference type="InterPro" id="IPR000330">
    <property type="entry name" value="SNF2_N"/>
</dbReference>
<feature type="non-terminal residue" evidence="5">
    <location>
        <position position="1"/>
    </location>
</feature>
<dbReference type="Pfam" id="PF00176">
    <property type="entry name" value="SNF2-rel_dom"/>
    <property type="match status" value="1"/>
</dbReference>
<evidence type="ECO:0000256" key="2">
    <source>
        <dbReference type="ARBA" id="ARBA00022801"/>
    </source>
</evidence>
<dbReference type="InterPro" id="IPR050628">
    <property type="entry name" value="SNF2_RAD54_helicase_TF"/>
</dbReference>
<evidence type="ECO:0000256" key="1">
    <source>
        <dbReference type="ARBA" id="ARBA00022741"/>
    </source>
</evidence>
<keyword evidence="2" id="KW-0378">Hydrolase</keyword>
<dbReference type="PANTHER" id="PTHR45626">
    <property type="entry name" value="TRANSCRIPTION TERMINATION FACTOR 2-RELATED"/>
    <property type="match status" value="1"/>
</dbReference>
<feature type="domain" description="SNF2 N-terminal" evidence="4">
    <location>
        <begin position="20"/>
        <end position="98"/>
    </location>
</feature>
<dbReference type="Proteomes" id="UP000265520">
    <property type="component" value="Unassembled WGS sequence"/>
</dbReference>
<organism evidence="5 6">
    <name type="scientific">Trifolium medium</name>
    <dbReference type="NCBI Taxonomy" id="97028"/>
    <lineage>
        <taxon>Eukaryota</taxon>
        <taxon>Viridiplantae</taxon>
        <taxon>Streptophyta</taxon>
        <taxon>Embryophyta</taxon>
        <taxon>Tracheophyta</taxon>
        <taxon>Spermatophyta</taxon>
        <taxon>Magnoliopsida</taxon>
        <taxon>eudicotyledons</taxon>
        <taxon>Gunneridae</taxon>
        <taxon>Pentapetalae</taxon>
        <taxon>rosids</taxon>
        <taxon>fabids</taxon>
        <taxon>Fabales</taxon>
        <taxon>Fabaceae</taxon>
        <taxon>Papilionoideae</taxon>
        <taxon>50 kb inversion clade</taxon>
        <taxon>NPAAA clade</taxon>
        <taxon>Hologalegina</taxon>
        <taxon>IRL clade</taxon>
        <taxon>Trifolieae</taxon>
        <taxon>Trifolium</taxon>
    </lineage>
</organism>
<dbReference type="PANTHER" id="PTHR45626:SF22">
    <property type="entry name" value="DNA REPAIR PROTEIN RAD5"/>
    <property type="match status" value="1"/>
</dbReference>
<evidence type="ECO:0000256" key="3">
    <source>
        <dbReference type="ARBA" id="ARBA00022840"/>
    </source>
</evidence>
<proteinExistence type="predicted"/>
<evidence type="ECO:0000313" key="5">
    <source>
        <dbReference type="EMBL" id="MCI17879.1"/>
    </source>
</evidence>
<dbReference type="GO" id="GO:0005524">
    <property type="term" value="F:ATP binding"/>
    <property type="evidence" value="ECO:0007669"/>
    <property type="project" value="UniProtKB-KW"/>
</dbReference>
<name>A0A392Q214_9FABA</name>
<dbReference type="AlphaFoldDB" id="A0A392Q214"/>
<dbReference type="InterPro" id="IPR027417">
    <property type="entry name" value="P-loop_NTPase"/>
</dbReference>
<keyword evidence="1" id="KW-0547">Nucleotide-binding</keyword>
<evidence type="ECO:0000259" key="4">
    <source>
        <dbReference type="Pfam" id="PF00176"/>
    </source>
</evidence>
<reference evidence="5 6" key="1">
    <citation type="journal article" date="2018" name="Front. Plant Sci.">
        <title>Red Clover (Trifolium pratense) and Zigzag Clover (T. medium) - A Picture of Genomic Similarities and Differences.</title>
        <authorList>
            <person name="Dluhosova J."/>
            <person name="Istvanek J."/>
            <person name="Nedelnik J."/>
            <person name="Repkova J."/>
        </authorList>
    </citation>
    <scope>NUCLEOTIDE SEQUENCE [LARGE SCALE GENOMIC DNA]</scope>
    <source>
        <strain evidence="6">cv. 10/8</strain>
        <tissue evidence="5">Leaf</tissue>
    </source>
</reference>
<dbReference type="GO" id="GO:0016787">
    <property type="term" value="F:hydrolase activity"/>
    <property type="evidence" value="ECO:0007669"/>
    <property type="project" value="UniProtKB-KW"/>
</dbReference>
<sequence>KRIYVNIFTGEAAKKFPQATQMARGGILADAMGLGKTVMTIALILSNPGRMKSDDSDAESIYDNILSTKRRNVNPYNVEGGTLIVCPMALLGQWKVRFLSN</sequence>
<dbReference type="GO" id="GO:0005634">
    <property type="term" value="C:nucleus"/>
    <property type="evidence" value="ECO:0007669"/>
    <property type="project" value="TreeGrafter"/>
</dbReference>
<dbReference type="Gene3D" id="3.40.50.10810">
    <property type="entry name" value="Tandem AAA-ATPase domain"/>
    <property type="match status" value="1"/>
</dbReference>
<comment type="caution">
    <text evidence="5">The sequence shown here is derived from an EMBL/GenBank/DDBJ whole genome shotgun (WGS) entry which is preliminary data.</text>
</comment>
<keyword evidence="3" id="KW-0067">ATP-binding</keyword>
<dbReference type="GO" id="GO:0008094">
    <property type="term" value="F:ATP-dependent activity, acting on DNA"/>
    <property type="evidence" value="ECO:0007669"/>
    <property type="project" value="TreeGrafter"/>
</dbReference>
<dbReference type="EMBL" id="LXQA010107414">
    <property type="protein sequence ID" value="MCI17879.1"/>
    <property type="molecule type" value="Genomic_DNA"/>
</dbReference>
<dbReference type="SUPFAM" id="SSF52540">
    <property type="entry name" value="P-loop containing nucleoside triphosphate hydrolases"/>
    <property type="match status" value="1"/>
</dbReference>
<evidence type="ECO:0000313" key="6">
    <source>
        <dbReference type="Proteomes" id="UP000265520"/>
    </source>
</evidence>
<protein>
    <submittedName>
        <fullName evidence="5">SWI/SNF-related matrix-associated actin-dependent regulator of chromatin subfamily A member 3-like 3-like</fullName>
    </submittedName>
</protein>